<dbReference type="PANTHER" id="PTHR31511:SF12">
    <property type="entry name" value="RHO TERMINATION FACTOR N-TERMINAL DOMAIN-CONTAINING PROTEIN"/>
    <property type="match status" value="1"/>
</dbReference>
<dbReference type="PANTHER" id="PTHR31511">
    <property type="entry name" value="PROTEIN CBG23764"/>
    <property type="match status" value="1"/>
</dbReference>
<protein>
    <recommendedName>
        <fullName evidence="3">DNA-directed DNA polymerase</fullName>
    </recommendedName>
</protein>
<keyword evidence="2" id="KW-1185">Reference proteome</keyword>
<dbReference type="AlphaFoldDB" id="A0A154PMV6"/>
<sequence length="226" mass="26271">MTKTVFERTIPTNPLTAEQSLNFKRATHCHVCEKPFRDGDERVRDDCHLTGTYRDPAHVKCNLTYQTLFTLPVVFHNLYGYDAQFILKEHATAFDGKVDLLPLTKEKYILFTKHVAETGTNNADSHAKKEKCIKIRFIDSFKVLSSGLAKLASYLDESKLRIVRNEFINLSDDDFKLLTRKGVFPYDYLTVYDKWHEKCLPAREAFHNRLCDNHVSHVDYIHEVNV</sequence>
<accession>A0A154PMV6</accession>
<evidence type="ECO:0008006" key="3">
    <source>
        <dbReference type="Google" id="ProtNLM"/>
    </source>
</evidence>
<name>A0A154PMV6_DUFNO</name>
<evidence type="ECO:0000313" key="1">
    <source>
        <dbReference type="EMBL" id="KZC13173.1"/>
    </source>
</evidence>
<organism evidence="1 2">
    <name type="scientific">Dufourea novaeangliae</name>
    <name type="common">Sweat bee</name>
    <dbReference type="NCBI Taxonomy" id="178035"/>
    <lineage>
        <taxon>Eukaryota</taxon>
        <taxon>Metazoa</taxon>
        <taxon>Ecdysozoa</taxon>
        <taxon>Arthropoda</taxon>
        <taxon>Hexapoda</taxon>
        <taxon>Insecta</taxon>
        <taxon>Pterygota</taxon>
        <taxon>Neoptera</taxon>
        <taxon>Endopterygota</taxon>
        <taxon>Hymenoptera</taxon>
        <taxon>Apocrita</taxon>
        <taxon>Aculeata</taxon>
        <taxon>Apoidea</taxon>
        <taxon>Anthophila</taxon>
        <taxon>Halictidae</taxon>
        <taxon>Rophitinae</taxon>
        <taxon>Dufourea</taxon>
    </lineage>
</organism>
<evidence type="ECO:0000313" key="2">
    <source>
        <dbReference type="Proteomes" id="UP000076502"/>
    </source>
</evidence>
<dbReference type="InterPro" id="IPR036397">
    <property type="entry name" value="RNaseH_sf"/>
</dbReference>
<dbReference type="GO" id="GO:0003676">
    <property type="term" value="F:nucleic acid binding"/>
    <property type="evidence" value="ECO:0007669"/>
    <property type="project" value="InterPro"/>
</dbReference>
<dbReference type="Gene3D" id="3.30.420.10">
    <property type="entry name" value="Ribonuclease H-like superfamily/Ribonuclease H"/>
    <property type="match status" value="1"/>
</dbReference>
<dbReference type="Proteomes" id="UP000076502">
    <property type="component" value="Unassembled WGS sequence"/>
</dbReference>
<proteinExistence type="predicted"/>
<dbReference type="STRING" id="178035.A0A154PMV6"/>
<gene>
    <name evidence="1" type="ORF">WN55_05659</name>
</gene>
<dbReference type="EMBL" id="KQ434989">
    <property type="protein sequence ID" value="KZC13173.1"/>
    <property type="molecule type" value="Genomic_DNA"/>
</dbReference>
<dbReference type="InterPro" id="IPR044925">
    <property type="entry name" value="His-Me_finger_sf"/>
</dbReference>
<dbReference type="SUPFAM" id="SSF53098">
    <property type="entry name" value="Ribonuclease H-like"/>
    <property type="match status" value="1"/>
</dbReference>
<reference evidence="1 2" key="1">
    <citation type="submission" date="2015-07" db="EMBL/GenBank/DDBJ databases">
        <title>The genome of Dufourea novaeangliae.</title>
        <authorList>
            <person name="Pan H."/>
            <person name="Kapheim K."/>
        </authorList>
    </citation>
    <scope>NUCLEOTIDE SEQUENCE [LARGE SCALE GENOMIC DNA]</scope>
    <source>
        <strain evidence="1">0120121106</strain>
        <tissue evidence="1">Whole body</tissue>
    </source>
</reference>
<dbReference type="InterPro" id="IPR012337">
    <property type="entry name" value="RNaseH-like_sf"/>
</dbReference>
<dbReference type="SUPFAM" id="SSF54060">
    <property type="entry name" value="His-Me finger endonucleases"/>
    <property type="match status" value="1"/>
</dbReference>